<keyword evidence="3" id="KW-1185">Reference proteome</keyword>
<dbReference type="Proteomes" id="UP001078443">
    <property type="component" value="Unassembled WGS sequence"/>
</dbReference>
<dbReference type="PROSITE" id="PS50910">
    <property type="entry name" value="HEPN"/>
    <property type="match status" value="1"/>
</dbReference>
<accession>A0ABT4CXD2</accession>
<feature type="domain" description="HEPN" evidence="1">
    <location>
        <begin position="11"/>
        <end position="119"/>
    </location>
</feature>
<dbReference type="Pfam" id="PF05168">
    <property type="entry name" value="HEPN"/>
    <property type="match status" value="1"/>
</dbReference>
<dbReference type="RefSeq" id="WP_268039273.1">
    <property type="nucleotide sequence ID" value="NZ_JAPQER010000001.1"/>
</dbReference>
<reference evidence="2" key="1">
    <citation type="submission" date="2022-12" db="EMBL/GenBank/DDBJ databases">
        <authorList>
            <person name="Wang J."/>
        </authorList>
    </citation>
    <scope>NUCLEOTIDE SEQUENCE</scope>
    <source>
        <strain evidence="2">HY-45-18</strain>
    </source>
</reference>
<proteinExistence type="predicted"/>
<name>A0ABT4CXD2_9CLOT</name>
<dbReference type="SMART" id="SM00748">
    <property type="entry name" value="HEPN"/>
    <property type="match status" value="1"/>
</dbReference>
<evidence type="ECO:0000313" key="3">
    <source>
        <dbReference type="Proteomes" id="UP001078443"/>
    </source>
</evidence>
<dbReference type="EMBL" id="JAPQER010000001">
    <property type="protein sequence ID" value="MCY6483007.1"/>
    <property type="molecule type" value="Genomic_DNA"/>
</dbReference>
<comment type="caution">
    <text evidence="2">The sequence shown here is derived from an EMBL/GenBank/DDBJ whole genome shotgun (WGS) entry which is preliminary data.</text>
</comment>
<gene>
    <name evidence="2" type="ORF">OW763_01395</name>
</gene>
<dbReference type="Gene3D" id="1.20.120.330">
    <property type="entry name" value="Nucleotidyltransferases domain 2"/>
    <property type="match status" value="1"/>
</dbReference>
<sequence length="128" mass="14809">MVDSLRYKEWINKSERDLKSAKVLKDNDCGNDIVAFHCQQCIEKVLKGFLLKNLGYIVGGHSLIYLCKESSKVKNIFKKYLKDCAFVNQYYIETRYPADIPLVVTDEEADECISIAENIYNMVIENIE</sequence>
<dbReference type="SUPFAM" id="SSF81593">
    <property type="entry name" value="Nucleotidyltransferase substrate binding subunit/domain"/>
    <property type="match status" value="1"/>
</dbReference>
<evidence type="ECO:0000313" key="2">
    <source>
        <dbReference type="EMBL" id="MCY6483007.1"/>
    </source>
</evidence>
<protein>
    <submittedName>
        <fullName evidence="2">HEPN domain-containing protein</fullName>
    </submittedName>
</protein>
<dbReference type="InterPro" id="IPR007842">
    <property type="entry name" value="HEPN_dom"/>
</dbReference>
<evidence type="ECO:0000259" key="1">
    <source>
        <dbReference type="PROSITE" id="PS50910"/>
    </source>
</evidence>
<organism evidence="2 3">
    <name type="scientific">Clostridium aestuarii</name>
    <dbReference type="NCBI Taxonomy" id="338193"/>
    <lineage>
        <taxon>Bacteria</taxon>
        <taxon>Bacillati</taxon>
        <taxon>Bacillota</taxon>
        <taxon>Clostridia</taxon>
        <taxon>Eubacteriales</taxon>
        <taxon>Clostridiaceae</taxon>
        <taxon>Clostridium</taxon>
    </lineage>
</organism>